<evidence type="ECO:0000256" key="4">
    <source>
        <dbReference type="ARBA" id="ARBA00023163"/>
    </source>
</evidence>
<evidence type="ECO:0000259" key="7">
    <source>
        <dbReference type="PROSITE" id="PS50110"/>
    </source>
</evidence>
<dbReference type="SMART" id="SM00448">
    <property type="entry name" value="REC"/>
    <property type="match status" value="1"/>
</dbReference>
<proteinExistence type="predicted"/>
<feature type="domain" description="HTH luxR-type" evidence="6">
    <location>
        <begin position="160"/>
        <end position="225"/>
    </location>
</feature>
<organism evidence="8 9">
    <name type="scientific">Alicyclobacillus fodiniaquatilis</name>
    <dbReference type="NCBI Taxonomy" id="1661150"/>
    <lineage>
        <taxon>Bacteria</taxon>
        <taxon>Bacillati</taxon>
        <taxon>Bacillota</taxon>
        <taxon>Bacilli</taxon>
        <taxon>Bacillales</taxon>
        <taxon>Alicyclobacillaceae</taxon>
        <taxon>Alicyclobacillus</taxon>
    </lineage>
</organism>
<dbReference type="PRINTS" id="PR00038">
    <property type="entry name" value="HTHLUXR"/>
</dbReference>
<dbReference type="PANTHER" id="PTHR43214">
    <property type="entry name" value="TWO-COMPONENT RESPONSE REGULATOR"/>
    <property type="match status" value="1"/>
</dbReference>
<dbReference type="PROSITE" id="PS50110">
    <property type="entry name" value="RESPONSE_REGULATORY"/>
    <property type="match status" value="1"/>
</dbReference>
<evidence type="ECO:0000256" key="5">
    <source>
        <dbReference type="PROSITE-ProRule" id="PRU00169"/>
    </source>
</evidence>
<accession>A0ABW4JBQ6</accession>
<keyword evidence="3" id="KW-0238">DNA-binding</keyword>
<comment type="caution">
    <text evidence="8">The sequence shown here is derived from an EMBL/GenBank/DDBJ whole genome shotgun (WGS) entry which is preliminary data.</text>
</comment>
<feature type="modified residue" description="4-aspartylphosphate" evidence="5">
    <location>
        <position position="58"/>
    </location>
</feature>
<dbReference type="PANTHER" id="PTHR43214:SF43">
    <property type="entry name" value="TWO-COMPONENT RESPONSE REGULATOR"/>
    <property type="match status" value="1"/>
</dbReference>
<keyword evidence="1 5" id="KW-0597">Phosphoprotein</keyword>
<dbReference type="EMBL" id="JBHUCX010000013">
    <property type="protein sequence ID" value="MFD1673737.1"/>
    <property type="molecule type" value="Genomic_DNA"/>
</dbReference>
<gene>
    <name evidence="8" type="ORF">ACFSB2_03315</name>
</gene>
<dbReference type="SUPFAM" id="SSF46894">
    <property type="entry name" value="C-terminal effector domain of the bipartite response regulators"/>
    <property type="match status" value="1"/>
</dbReference>
<evidence type="ECO:0000313" key="9">
    <source>
        <dbReference type="Proteomes" id="UP001597079"/>
    </source>
</evidence>
<dbReference type="RefSeq" id="WP_377941237.1">
    <property type="nucleotide sequence ID" value="NZ_JBHUCX010000013.1"/>
</dbReference>
<evidence type="ECO:0000256" key="2">
    <source>
        <dbReference type="ARBA" id="ARBA00023015"/>
    </source>
</evidence>
<evidence type="ECO:0000313" key="8">
    <source>
        <dbReference type="EMBL" id="MFD1673737.1"/>
    </source>
</evidence>
<dbReference type="Gene3D" id="3.40.50.2300">
    <property type="match status" value="1"/>
</dbReference>
<dbReference type="InterPro" id="IPR011006">
    <property type="entry name" value="CheY-like_superfamily"/>
</dbReference>
<dbReference type="SUPFAM" id="SSF52172">
    <property type="entry name" value="CheY-like"/>
    <property type="match status" value="1"/>
</dbReference>
<dbReference type="CDD" id="cd06170">
    <property type="entry name" value="LuxR_C_like"/>
    <property type="match status" value="1"/>
</dbReference>
<dbReference type="InterPro" id="IPR058245">
    <property type="entry name" value="NreC/VraR/RcsB-like_REC"/>
</dbReference>
<dbReference type="Pfam" id="PF00072">
    <property type="entry name" value="Response_reg"/>
    <property type="match status" value="1"/>
</dbReference>
<evidence type="ECO:0000256" key="3">
    <source>
        <dbReference type="ARBA" id="ARBA00023125"/>
    </source>
</evidence>
<dbReference type="Pfam" id="PF00196">
    <property type="entry name" value="GerE"/>
    <property type="match status" value="1"/>
</dbReference>
<evidence type="ECO:0000256" key="1">
    <source>
        <dbReference type="ARBA" id="ARBA00022553"/>
    </source>
</evidence>
<keyword evidence="9" id="KW-1185">Reference proteome</keyword>
<dbReference type="InterPro" id="IPR000792">
    <property type="entry name" value="Tscrpt_reg_LuxR_C"/>
</dbReference>
<feature type="domain" description="Response regulatory" evidence="7">
    <location>
        <begin position="7"/>
        <end position="124"/>
    </location>
</feature>
<dbReference type="InterPro" id="IPR039420">
    <property type="entry name" value="WalR-like"/>
</dbReference>
<dbReference type="PROSITE" id="PS00622">
    <property type="entry name" value="HTH_LUXR_1"/>
    <property type="match status" value="1"/>
</dbReference>
<dbReference type="CDD" id="cd17535">
    <property type="entry name" value="REC_NarL-like"/>
    <property type="match status" value="1"/>
</dbReference>
<protein>
    <submittedName>
        <fullName evidence="8">Response regulator</fullName>
    </submittedName>
</protein>
<dbReference type="InterPro" id="IPR001789">
    <property type="entry name" value="Sig_transdc_resp-reg_receiver"/>
</dbReference>
<keyword evidence="4" id="KW-0804">Transcription</keyword>
<keyword evidence="2" id="KW-0805">Transcription regulation</keyword>
<name>A0ABW4JBQ6_9BACL</name>
<dbReference type="SMART" id="SM00421">
    <property type="entry name" value="HTH_LUXR"/>
    <property type="match status" value="1"/>
</dbReference>
<dbReference type="InterPro" id="IPR016032">
    <property type="entry name" value="Sig_transdc_resp-reg_C-effctor"/>
</dbReference>
<dbReference type="Proteomes" id="UP001597079">
    <property type="component" value="Unassembled WGS sequence"/>
</dbReference>
<dbReference type="PROSITE" id="PS50043">
    <property type="entry name" value="HTH_LUXR_2"/>
    <property type="match status" value="1"/>
</dbReference>
<reference evidence="9" key="1">
    <citation type="journal article" date="2019" name="Int. J. Syst. Evol. Microbiol.">
        <title>The Global Catalogue of Microorganisms (GCM) 10K type strain sequencing project: providing services to taxonomists for standard genome sequencing and annotation.</title>
        <authorList>
            <consortium name="The Broad Institute Genomics Platform"/>
            <consortium name="The Broad Institute Genome Sequencing Center for Infectious Disease"/>
            <person name="Wu L."/>
            <person name="Ma J."/>
        </authorList>
    </citation>
    <scope>NUCLEOTIDE SEQUENCE [LARGE SCALE GENOMIC DNA]</scope>
    <source>
        <strain evidence="9">CGMCC 1.12286</strain>
    </source>
</reference>
<evidence type="ECO:0000259" key="6">
    <source>
        <dbReference type="PROSITE" id="PS50043"/>
    </source>
</evidence>
<sequence length="229" mass="24842">MPETTIRVAIVDDHPVVREGLRAFLQLAEDIEIVWEAENGDHAVAMAERAQTDIVIMDLVMPGACDGVEAIRRIHGQRPDVRILALTSFQQEQAALDALSAGAIGYLHKDVSPDLLLGGIRQAAAGHMVIEENIWAAAQKAEYARGEATLPMDVASEQSKQTHVESLTQRERQVLAAMAEGHSNKEIGAKLGISEKTVKVHVSHIIAKLNVFDRTQAVLVAVKLGLVDL</sequence>